<keyword evidence="9" id="KW-1015">Disulfide bond</keyword>
<evidence type="ECO:0000256" key="2">
    <source>
        <dbReference type="ARBA" id="ARBA00004613"/>
    </source>
</evidence>
<evidence type="ECO:0000256" key="6">
    <source>
        <dbReference type="ARBA" id="ARBA00022801"/>
    </source>
</evidence>
<keyword evidence="5 10" id="KW-0732">Signal</keyword>
<keyword evidence="4" id="KW-0964">Secreted</keyword>
<dbReference type="InterPro" id="IPR000254">
    <property type="entry name" value="CBD"/>
</dbReference>
<evidence type="ECO:0000256" key="4">
    <source>
        <dbReference type="ARBA" id="ARBA00022525"/>
    </source>
</evidence>
<organism evidence="12 13">
    <name type="scientific">Psilocybe cf. subviscida</name>
    <dbReference type="NCBI Taxonomy" id="2480587"/>
    <lineage>
        <taxon>Eukaryota</taxon>
        <taxon>Fungi</taxon>
        <taxon>Dikarya</taxon>
        <taxon>Basidiomycota</taxon>
        <taxon>Agaricomycotina</taxon>
        <taxon>Agaricomycetes</taxon>
        <taxon>Agaricomycetidae</taxon>
        <taxon>Agaricales</taxon>
        <taxon>Agaricineae</taxon>
        <taxon>Strophariaceae</taxon>
        <taxon>Psilocybe</taxon>
    </lineage>
</organism>
<keyword evidence="6 9" id="KW-0378">Hydrolase</keyword>
<dbReference type="PANTHER" id="PTHR11452:SF61">
    <property type="entry name" value="ALPHA-GALACTOSIDASE B-RELATED"/>
    <property type="match status" value="1"/>
</dbReference>
<keyword evidence="8 9" id="KW-0326">Glycosidase</keyword>
<dbReference type="SMART" id="SM00236">
    <property type="entry name" value="fCBD"/>
    <property type="match status" value="1"/>
</dbReference>
<evidence type="ECO:0000256" key="9">
    <source>
        <dbReference type="RuleBase" id="RU361168"/>
    </source>
</evidence>
<dbReference type="EMBL" id="JAACJJ010000028">
    <property type="protein sequence ID" value="KAF5322342.1"/>
    <property type="molecule type" value="Genomic_DNA"/>
</dbReference>
<feature type="signal peptide" evidence="10">
    <location>
        <begin position="1"/>
        <end position="19"/>
    </location>
</feature>
<feature type="domain" description="CBM1" evidence="11">
    <location>
        <begin position="17"/>
        <end position="53"/>
    </location>
</feature>
<dbReference type="SUPFAM" id="SSF51445">
    <property type="entry name" value="(Trans)glycosidases"/>
    <property type="match status" value="1"/>
</dbReference>
<dbReference type="InterPro" id="IPR013780">
    <property type="entry name" value="Glyco_hydro_b"/>
</dbReference>
<keyword evidence="13" id="KW-1185">Reference proteome</keyword>
<evidence type="ECO:0000313" key="13">
    <source>
        <dbReference type="Proteomes" id="UP000567179"/>
    </source>
</evidence>
<evidence type="ECO:0000256" key="10">
    <source>
        <dbReference type="SAM" id="SignalP"/>
    </source>
</evidence>
<dbReference type="PROSITE" id="PS00512">
    <property type="entry name" value="ALPHA_GALACTOSIDASE"/>
    <property type="match status" value="1"/>
</dbReference>
<dbReference type="InterPro" id="IPR002241">
    <property type="entry name" value="Glyco_hydro_27"/>
</dbReference>
<comment type="similarity">
    <text evidence="3 9">Belongs to the glycosyl hydrolase 27 family.</text>
</comment>
<feature type="chain" id="PRO_5034689605" description="Alpha-galactosidase" evidence="10">
    <location>
        <begin position="20"/>
        <end position="484"/>
    </location>
</feature>
<comment type="catalytic activity">
    <reaction evidence="1 9">
        <text>Hydrolysis of terminal, non-reducing alpha-D-galactose residues in alpha-D-galactosides, including galactose oligosaccharides, galactomannans and galactolipids.</text>
        <dbReference type="EC" id="3.2.1.22"/>
    </reaction>
</comment>
<dbReference type="OrthoDB" id="5795902at2759"/>
<dbReference type="Pfam" id="PF00734">
    <property type="entry name" value="CBM_1"/>
    <property type="match status" value="1"/>
</dbReference>
<evidence type="ECO:0000256" key="3">
    <source>
        <dbReference type="ARBA" id="ARBA00009743"/>
    </source>
</evidence>
<dbReference type="AlphaFoldDB" id="A0A8H5BHP1"/>
<dbReference type="PANTHER" id="PTHR11452">
    <property type="entry name" value="ALPHA-GALACTOSIDASE/ALPHA-N-ACETYLGALACTOSAMINIDASE"/>
    <property type="match status" value="1"/>
</dbReference>
<dbReference type="InterPro" id="IPR000111">
    <property type="entry name" value="Glyco_hydro_27/36_CS"/>
</dbReference>
<gene>
    <name evidence="12" type="ORF">D9619_001327</name>
</gene>
<evidence type="ECO:0000259" key="11">
    <source>
        <dbReference type="PROSITE" id="PS51164"/>
    </source>
</evidence>
<dbReference type="Pfam" id="PF17801">
    <property type="entry name" value="Melibiase_C"/>
    <property type="match status" value="1"/>
</dbReference>
<evidence type="ECO:0000256" key="7">
    <source>
        <dbReference type="ARBA" id="ARBA00023180"/>
    </source>
</evidence>
<dbReference type="Proteomes" id="UP000567179">
    <property type="component" value="Unassembled WGS sequence"/>
</dbReference>
<dbReference type="PROSITE" id="PS51164">
    <property type="entry name" value="CBM1_2"/>
    <property type="match status" value="1"/>
</dbReference>
<dbReference type="Pfam" id="PF16499">
    <property type="entry name" value="Melibiase_2"/>
    <property type="match status" value="2"/>
</dbReference>
<dbReference type="EC" id="3.2.1.22" evidence="9"/>
<dbReference type="GO" id="GO:0004557">
    <property type="term" value="F:alpha-galactosidase activity"/>
    <property type="evidence" value="ECO:0007669"/>
    <property type="project" value="UniProtKB-EC"/>
</dbReference>
<evidence type="ECO:0000256" key="5">
    <source>
        <dbReference type="ARBA" id="ARBA00022729"/>
    </source>
</evidence>
<proteinExistence type="inferred from homology"/>
<evidence type="ECO:0000256" key="1">
    <source>
        <dbReference type="ARBA" id="ARBA00001255"/>
    </source>
</evidence>
<dbReference type="SUPFAM" id="SSF51011">
    <property type="entry name" value="Glycosyl hydrolase domain"/>
    <property type="match status" value="1"/>
</dbReference>
<comment type="caution">
    <text evidence="12">The sequence shown here is derived from an EMBL/GenBank/DDBJ whole genome shotgun (WGS) entry which is preliminary data.</text>
</comment>
<dbReference type="GO" id="GO:0030248">
    <property type="term" value="F:cellulose binding"/>
    <property type="evidence" value="ECO:0007669"/>
    <property type="project" value="InterPro"/>
</dbReference>
<dbReference type="InterPro" id="IPR013785">
    <property type="entry name" value="Aldolase_TIM"/>
</dbReference>
<dbReference type="GO" id="GO:0005975">
    <property type="term" value="P:carbohydrate metabolic process"/>
    <property type="evidence" value="ECO:0007669"/>
    <property type="project" value="InterPro"/>
</dbReference>
<dbReference type="InterPro" id="IPR017853">
    <property type="entry name" value="GH"/>
</dbReference>
<dbReference type="InterPro" id="IPR035971">
    <property type="entry name" value="CBD_sf"/>
</dbReference>
<name>A0A8H5BHP1_9AGAR</name>
<dbReference type="PRINTS" id="PR00740">
    <property type="entry name" value="GLHYDRLASE27"/>
</dbReference>
<dbReference type="Gene3D" id="3.20.20.70">
    <property type="entry name" value="Aldolase class I"/>
    <property type="match status" value="1"/>
</dbReference>
<protein>
    <recommendedName>
        <fullName evidence="9">Alpha-galactosidase</fullName>
        <ecNumber evidence="9">3.2.1.22</ecNumber>
    </recommendedName>
    <alternativeName>
        <fullName evidence="9">Melibiase</fullName>
    </alternativeName>
</protein>
<sequence>MLKVSLVTLSLIAAALAQAANWAQCGGQGWTGATTCQSGWTCTYSNPFYSQCLQSGASTTASSTASTTSHAANPSLTGIAATAPTTLPITTVGKLPALGWNSWNAYFTNINEDKILAAANQFVSLGLKDAGYQYVNIDDAWSQQSGRDANTKRILPDFNKFPDGINGLATKIHNLGLKIGIYSDAGTKTCAGYPGSLGYEAIDAATFSDWGIDYLKYDNCNVPGNWSDASTPQNNDWYNSNSAVRYRQMTQVHVDFYRHTERLIEIYSELLSLRYRAPSSSVCASGARPTSGIGEPKFAAWSFITSVININVAHLSANNFYSHNDMDMMEIGNGALTTQEQRTHFAAWTFLKSPILLGTDLSKLSSTQLAIIKNAELLAFHQDATIGTPAKPFTAFSSMPSTSPPEYYSGASSKGTHVFIINTSSSTATKQFTFSNVPGLGSSGNFKVHDMWTGSDLSGTYAASATFTVSVAAHDTVAYRITKV</sequence>
<dbReference type="Gene3D" id="2.60.40.1180">
    <property type="entry name" value="Golgi alpha-mannosidase II"/>
    <property type="match status" value="1"/>
</dbReference>
<accession>A0A8H5BHP1</accession>
<dbReference type="InterPro" id="IPR041233">
    <property type="entry name" value="Melibiase_C"/>
</dbReference>
<evidence type="ECO:0000313" key="12">
    <source>
        <dbReference type="EMBL" id="KAF5322342.1"/>
    </source>
</evidence>
<dbReference type="CDD" id="cd14792">
    <property type="entry name" value="GH27"/>
    <property type="match status" value="1"/>
</dbReference>
<keyword evidence="7" id="KW-0325">Glycoprotein</keyword>
<evidence type="ECO:0000256" key="8">
    <source>
        <dbReference type="ARBA" id="ARBA00023295"/>
    </source>
</evidence>
<reference evidence="12 13" key="1">
    <citation type="journal article" date="2020" name="ISME J.">
        <title>Uncovering the hidden diversity of litter-decomposition mechanisms in mushroom-forming fungi.</title>
        <authorList>
            <person name="Floudas D."/>
            <person name="Bentzer J."/>
            <person name="Ahren D."/>
            <person name="Johansson T."/>
            <person name="Persson P."/>
            <person name="Tunlid A."/>
        </authorList>
    </citation>
    <scope>NUCLEOTIDE SEQUENCE [LARGE SCALE GENOMIC DNA]</scope>
    <source>
        <strain evidence="12 13">CBS 101986</strain>
    </source>
</reference>
<comment type="subcellular location">
    <subcellularLocation>
        <location evidence="2">Secreted</location>
    </subcellularLocation>
</comment>
<dbReference type="GO" id="GO:0005576">
    <property type="term" value="C:extracellular region"/>
    <property type="evidence" value="ECO:0007669"/>
    <property type="project" value="UniProtKB-SubCell"/>
</dbReference>
<dbReference type="SUPFAM" id="SSF57180">
    <property type="entry name" value="Cellulose-binding domain"/>
    <property type="match status" value="1"/>
</dbReference>
<dbReference type="PROSITE" id="PS00562">
    <property type="entry name" value="CBM1_1"/>
    <property type="match status" value="1"/>
</dbReference>